<evidence type="ECO:0000313" key="2">
    <source>
        <dbReference type="EMBL" id="EDX17727.1"/>
    </source>
</evidence>
<reference evidence="2 3" key="1">
    <citation type="journal article" date="2007" name="Nature">
        <title>Evolution of genes and genomes on the Drosophila phylogeny.</title>
        <authorList>
            <consortium name="Drosophila 12 Genomes Consortium"/>
            <person name="Clark A.G."/>
            <person name="Eisen M.B."/>
            <person name="Smith D.R."/>
            <person name="Bergman C.M."/>
            <person name="Oliver B."/>
            <person name="Markow T.A."/>
            <person name="Kaufman T.C."/>
            <person name="Kellis M."/>
            <person name="Gelbart W."/>
            <person name="Iyer V.N."/>
            <person name="Pollard D.A."/>
            <person name="Sackton T.B."/>
            <person name="Larracuente A.M."/>
            <person name="Singh N.D."/>
            <person name="Abad J.P."/>
            <person name="Abt D.N."/>
            <person name="Adryan B."/>
            <person name="Aguade M."/>
            <person name="Akashi H."/>
            <person name="Anderson W.W."/>
            <person name="Aquadro C.F."/>
            <person name="Ardell D.H."/>
            <person name="Arguello R."/>
            <person name="Artieri C.G."/>
            <person name="Barbash D.A."/>
            <person name="Barker D."/>
            <person name="Barsanti P."/>
            <person name="Batterham P."/>
            <person name="Batzoglou S."/>
            <person name="Begun D."/>
            <person name="Bhutkar A."/>
            <person name="Blanco E."/>
            <person name="Bosak S.A."/>
            <person name="Bradley R.K."/>
            <person name="Brand A.D."/>
            <person name="Brent M.R."/>
            <person name="Brooks A.N."/>
            <person name="Brown R.H."/>
            <person name="Butlin R.K."/>
            <person name="Caggese C."/>
            <person name="Calvi B.R."/>
            <person name="Bernardo de Carvalho A."/>
            <person name="Caspi A."/>
            <person name="Castrezana S."/>
            <person name="Celniker S.E."/>
            <person name="Chang J.L."/>
            <person name="Chapple C."/>
            <person name="Chatterji S."/>
            <person name="Chinwalla A."/>
            <person name="Civetta A."/>
            <person name="Clifton S.W."/>
            <person name="Comeron J.M."/>
            <person name="Costello J.C."/>
            <person name="Coyne J.A."/>
            <person name="Daub J."/>
            <person name="David R.G."/>
            <person name="Delcher A.L."/>
            <person name="Delehaunty K."/>
            <person name="Do C.B."/>
            <person name="Ebling H."/>
            <person name="Edwards K."/>
            <person name="Eickbush T."/>
            <person name="Evans J.D."/>
            <person name="Filipski A."/>
            <person name="Findeiss S."/>
            <person name="Freyhult E."/>
            <person name="Fulton L."/>
            <person name="Fulton R."/>
            <person name="Garcia A.C."/>
            <person name="Gardiner A."/>
            <person name="Garfield D.A."/>
            <person name="Garvin B.E."/>
            <person name="Gibson G."/>
            <person name="Gilbert D."/>
            <person name="Gnerre S."/>
            <person name="Godfrey J."/>
            <person name="Good R."/>
            <person name="Gotea V."/>
            <person name="Gravely B."/>
            <person name="Greenberg A.J."/>
            <person name="Griffiths-Jones S."/>
            <person name="Gross S."/>
            <person name="Guigo R."/>
            <person name="Gustafson E.A."/>
            <person name="Haerty W."/>
            <person name="Hahn M.W."/>
            <person name="Halligan D.L."/>
            <person name="Halpern A.L."/>
            <person name="Halter G.M."/>
            <person name="Han M.V."/>
            <person name="Heger A."/>
            <person name="Hillier L."/>
            <person name="Hinrichs A.S."/>
            <person name="Holmes I."/>
            <person name="Hoskins R.A."/>
            <person name="Hubisz M.J."/>
            <person name="Hultmark D."/>
            <person name="Huntley M.A."/>
            <person name="Jaffe D.B."/>
            <person name="Jagadeeshan S."/>
            <person name="Jeck W.R."/>
            <person name="Johnson J."/>
            <person name="Jones C.D."/>
            <person name="Jordan W.C."/>
            <person name="Karpen G.H."/>
            <person name="Kataoka E."/>
            <person name="Keightley P.D."/>
            <person name="Kheradpour P."/>
            <person name="Kirkness E.F."/>
            <person name="Koerich L.B."/>
            <person name="Kristiansen K."/>
            <person name="Kudrna D."/>
            <person name="Kulathinal R.J."/>
            <person name="Kumar S."/>
            <person name="Kwok R."/>
            <person name="Lander E."/>
            <person name="Langley C.H."/>
            <person name="Lapoint R."/>
            <person name="Lazzaro B.P."/>
            <person name="Lee S.J."/>
            <person name="Levesque L."/>
            <person name="Li R."/>
            <person name="Lin C.F."/>
            <person name="Lin M.F."/>
            <person name="Lindblad-Toh K."/>
            <person name="Llopart A."/>
            <person name="Long M."/>
            <person name="Low L."/>
            <person name="Lozovsky E."/>
            <person name="Lu J."/>
            <person name="Luo M."/>
            <person name="Machado C.A."/>
            <person name="Makalowski W."/>
            <person name="Marzo M."/>
            <person name="Matsuda M."/>
            <person name="Matzkin L."/>
            <person name="McAllister B."/>
            <person name="McBride C.S."/>
            <person name="McKernan B."/>
            <person name="McKernan K."/>
            <person name="Mendez-Lago M."/>
            <person name="Minx P."/>
            <person name="Mollenhauer M.U."/>
            <person name="Montooth K."/>
            <person name="Mount S.M."/>
            <person name="Mu X."/>
            <person name="Myers E."/>
            <person name="Negre B."/>
            <person name="Newfeld S."/>
            <person name="Nielsen R."/>
            <person name="Noor M.A."/>
            <person name="O'Grady P."/>
            <person name="Pachter L."/>
            <person name="Papaceit M."/>
            <person name="Parisi M.J."/>
            <person name="Parisi M."/>
            <person name="Parts L."/>
            <person name="Pedersen J.S."/>
            <person name="Pesole G."/>
            <person name="Phillippy A.M."/>
            <person name="Ponting C.P."/>
            <person name="Pop M."/>
            <person name="Porcelli D."/>
            <person name="Powell J.R."/>
            <person name="Prohaska S."/>
            <person name="Pruitt K."/>
            <person name="Puig M."/>
            <person name="Quesneville H."/>
            <person name="Ram K.R."/>
            <person name="Rand D."/>
            <person name="Rasmussen M.D."/>
            <person name="Reed L.K."/>
            <person name="Reenan R."/>
            <person name="Reily A."/>
            <person name="Remington K.A."/>
            <person name="Rieger T.T."/>
            <person name="Ritchie M.G."/>
            <person name="Robin C."/>
            <person name="Rogers Y.H."/>
            <person name="Rohde C."/>
            <person name="Rozas J."/>
            <person name="Rubenfield M.J."/>
            <person name="Ruiz A."/>
            <person name="Russo S."/>
            <person name="Salzberg S.L."/>
            <person name="Sanchez-Gracia A."/>
            <person name="Saranga D.J."/>
            <person name="Sato H."/>
            <person name="Schaeffer S.W."/>
            <person name="Schatz M.C."/>
            <person name="Schlenke T."/>
            <person name="Schwartz R."/>
            <person name="Segarra C."/>
            <person name="Singh R.S."/>
            <person name="Sirot L."/>
            <person name="Sirota M."/>
            <person name="Sisneros N.B."/>
            <person name="Smith C.D."/>
            <person name="Smith T.F."/>
            <person name="Spieth J."/>
            <person name="Stage D.E."/>
            <person name="Stark A."/>
            <person name="Stephan W."/>
            <person name="Strausberg R.L."/>
            <person name="Strempel S."/>
            <person name="Sturgill D."/>
            <person name="Sutton G."/>
            <person name="Sutton G.G."/>
            <person name="Tao W."/>
            <person name="Teichmann S."/>
            <person name="Tobari Y.N."/>
            <person name="Tomimura Y."/>
            <person name="Tsolas J.M."/>
            <person name="Valente V.L."/>
            <person name="Venter E."/>
            <person name="Venter J.C."/>
            <person name="Vicario S."/>
            <person name="Vieira F.G."/>
            <person name="Vilella A.J."/>
            <person name="Villasante A."/>
            <person name="Walenz B."/>
            <person name="Wang J."/>
            <person name="Wasserman M."/>
            <person name="Watts T."/>
            <person name="Wilson D."/>
            <person name="Wilson R.K."/>
            <person name="Wing R.A."/>
            <person name="Wolfner M.F."/>
            <person name="Wong A."/>
            <person name="Wong G.K."/>
            <person name="Wu C.I."/>
            <person name="Wu G."/>
            <person name="Yamamoto D."/>
            <person name="Yang H.P."/>
            <person name="Yang S.P."/>
            <person name="Yorke J.A."/>
            <person name="Yoshida K."/>
            <person name="Zdobnov E."/>
            <person name="Zhang P."/>
            <person name="Zhang Y."/>
            <person name="Zimin A.V."/>
            <person name="Baldwin J."/>
            <person name="Abdouelleil A."/>
            <person name="Abdulkadir J."/>
            <person name="Abebe A."/>
            <person name="Abera B."/>
            <person name="Abreu J."/>
            <person name="Acer S.C."/>
            <person name="Aftuck L."/>
            <person name="Alexander A."/>
            <person name="An P."/>
            <person name="Anderson E."/>
            <person name="Anderson S."/>
            <person name="Arachi H."/>
            <person name="Azer M."/>
            <person name="Bachantsang P."/>
            <person name="Barry A."/>
            <person name="Bayul T."/>
            <person name="Berlin A."/>
            <person name="Bessette D."/>
            <person name="Bloom T."/>
            <person name="Blye J."/>
            <person name="Boguslavskiy L."/>
            <person name="Bonnet C."/>
            <person name="Boukhgalter B."/>
            <person name="Bourzgui I."/>
            <person name="Brown A."/>
            <person name="Cahill P."/>
            <person name="Channer S."/>
            <person name="Cheshatsang Y."/>
            <person name="Chuda L."/>
            <person name="Citroen M."/>
            <person name="Collymore A."/>
            <person name="Cooke P."/>
            <person name="Costello M."/>
            <person name="D'Aco K."/>
            <person name="Daza R."/>
            <person name="De Haan G."/>
            <person name="DeGray S."/>
            <person name="DeMaso C."/>
            <person name="Dhargay N."/>
            <person name="Dooley K."/>
            <person name="Dooley E."/>
            <person name="Doricent M."/>
            <person name="Dorje P."/>
            <person name="Dorjee K."/>
            <person name="Dupes A."/>
            <person name="Elong R."/>
            <person name="Falk J."/>
            <person name="Farina A."/>
            <person name="Faro S."/>
            <person name="Ferguson D."/>
            <person name="Fisher S."/>
            <person name="Foley C.D."/>
            <person name="Franke A."/>
            <person name="Friedrich D."/>
            <person name="Gadbois L."/>
            <person name="Gearin G."/>
            <person name="Gearin C.R."/>
            <person name="Giannoukos G."/>
            <person name="Goode T."/>
            <person name="Graham J."/>
            <person name="Grandbois E."/>
            <person name="Grewal S."/>
            <person name="Gyaltsen K."/>
            <person name="Hafez N."/>
            <person name="Hagos B."/>
            <person name="Hall J."/>
            <person name="Henson C."/>
            <person name="Hollinger A."/>
            <person name="Honan T."/>
            <person name="Huard M.D."/>
            <person name="Hughes L."/>
            <person name="Hurhula B."/>
            <person name="Husby M.E."/>
            <person name="Kamat A."/>
            <person name="Kanga B."/>
            <person name="Kashin S."/>
            <person name="Khazanovich D."/>
            <person name="Kisner P."/>
            <person name="Lance K."/>
            <person name="Lara M."/>
            <person name="Lee W."/>
            <person name="Lennon N."/>
            <person name="Letendre F."/>
            <person name="LeVine R."/>
            <person name="Lipovsky A."/>
            <person name="Liu X."/>
            <person name="Liu J."/>
            <person name="Liu S."/>
            <person name="Lokyitsang T."/>
            <person name="Lokyitsang Y."/>
            <person name="Lubonja R."/>
            <person name="Lui A."/>
            <person name="MacDonald P."/>
            <person name="Magnisalis V."/>
            <person name="Maru K."/>
            <person name="Matthews C."/>
            <person name="McCusker W."/>
            <person name="McDonough S."/>
            <person name="Mehta T."/>
            <person name="Meldrim J."/>
            <person name="Meneus L."/>
            <person name="Mihai O."/>
            <person name="Mihalev A."/>
            <person name="Mihova T."/>
            <person name="Mittelman R."/>
            <person name="Mlenga V."/>
            <person name="Montmayeur A."/>
            <person name="Mulrain L."/>
            <person name="Navidi A."/>
            <person name="Naylor J."/>
            <person name="Negash T."/>
            <person name="Nguyen T."/>
            <person name="Nguyen N."/>
            <person name="Nicol R."/>
            <person name="Norbu C."/>
            <person name="Norbu N."/>
            <person name="Novod N."/>
            <person name="O'Neill B."/>
            <person name="Osman S."/>
            <person name="Markiewicz E."/>
            <person name="Oyono O.L."/>
            <person name="Patti C."/>
            <person name="Phunkhang P."/>
            <person name="Pierre F."/>
            <person name="Priest M."/>
            <person name="Raghuraman S."/>
            <person name="Rege F."/>
            <person name="Reyes R."/>
            <person name="Rise C."/>
            <person name="Rogov P."/>
            <person name="Ross K."/>
            <person name="Ryan E."/>
            <person name="Settipalli S."/>
            <person name="Shea T."/>
            <person name="Sherpa N."/>
            <person name="Shi L."/>
            <person name="Shih D."/>
            <person name="Sparrow T."/>
            <person name="Spaulding J."/>
            <person name="Stalker J."/>
            <person name="Stange-Thomann N."/>
            <person name="Stavropoulos S."/>
            <person name="Stone C."/>
            <person name="Strader C."/>
            <person name="Tesfaye S."/>
            <person name="Thomson T."/>
            <person name="Thoulutsang Y."/>
            <person name="Thoulutsang D."/>
            <person name="Topham K."/>
            <person name="Topping I."/>
            <person name="Tsamla T."/>
            <person name="Vassiliev H."/>
            <person name="Vo A."/>
            <person name="Wangchuk T."/>
            <person name="Wangdi T."/>
            <person name="Weiand M."/>
            <person name="Wilkinson J."/>
            <person name="Wilson A."/>
            <person name="Yadav S."/>
            <person name="Young G."/>
            <person name="Yu Q."/>
            <person name="Zembek L."/>
            <person name="Zhong D."/>
            <person name="Zimmer A."/>
            <person name="Zwirko Z."/>
            <person name="Jaffe D.B."/>
            <person name="Alvarez P."/>
            <person name="Brockman W."/>
            <person name="Butler J."/>
            <person name="Chin C."/>
            <person name="Gnerre S."/>
            <person name="Grabherr M."/>
            <person name="Kleber M."/>
            <person name="Mauceli E."/>
            <person name="MacCallum I."/>
        </authorList>
    </citation>
    <scope>NUCLEOTIDE SEQUENCE [LARGE SCALE GENOMIC DNA]</scope>
    <source>
        <strain evidence="3">white501</strain>
    </source>
</reference>
<organism evidence="2 3">
    <name type="scientific">Drosophila simulans</name>
    <name type="common">Fruit fly</name>
    <dbReference type="NCBI Taxonomy" id="7240"/>
    <lineage>
        <taxon>Eukaryota</taxon>
        <taxon>Metazoa</taxon>
        <taxon>Ecdysozoa</taxon>
        <taxon>Arthropoda</taxon>
        <taxon>Hexapoda</taxon>
        <taxon>Insecta</taxon>
        <taxon>Pterygota</taxon>
        <taxon>Neoptera</taxon>
        <taxon>Endopterygota</taxon>
        <taxon>Diptera</taxon>
        <taxon>Brachycera</taxon>
        <taxon>Muscomorpha</taxon>
        <taxon>Ephydroidea</taxon>
        <taxon>Drosophilidae</taxon>
        <taxon>Drosophila</taxon>
        <taxon>Sophophora</taxon>
    </lineage>
</organism>
<feature type="compositionally biased region" description="Basic and acidic residues" evidence="1">
    <location>
        <begin position="73"/>
        <end position="91"/>
    </location>
</feature>
<dbReference type="Proteomes" id="UP000000304">
    <property type="component" value="Chromosome X"/>
</dbReference>
<gene>
    <name evidence="2" type="primary">Dsim\GD15938</name>
    <name evidence="2" type="ORF">Dsim_GD15938</name>
</gene>
<proteinExistence type="predicted"/>
<sequence>MKDAKDGGGGALFLIQHDIAHKMQSGRGRSTVQCDFNGSNGMAVAKGFTSHAADMLTNDAAEHYHLQWKSKRASREESGKAGNKEKPRAAGKEAPSIDSDDDDKRFTFSKSNGGISHRKAKDTQPRA</sequence>
<dbReference type="HOGENOM" id="CLU_1972825_0_0_1"/>
<evidence type="ECO:0000313" key="3">
    <source>
        <dbReference type="Proteomes" id="UP000000304"/>
    </source>
</evidence>
<evidence type="ECO:0000256" key="1">
    <source>
        <dbReference type="SAM" id="MobiDB-lite"/>
    </source>
</evidence>
<dbReference type="EMBL" id="CM000366">
    <property type="protein sequence ID" value="EDX17727.1"/>
    <property type="molecule type" value="Genomic_DNA"/>
</dbReference>
<protein>
    <submittedName>
        <fullName evidence="2">GD15938</fullName>
    </submittedName>
</protein>
<accession>B4R3M5</accession>
<dbReference type="AlphaFoldDB" id="B4R3M5"/>
<name>B4R3M5_DROSI</name>
<feature type="region of interest" description="Disordered" evidence="1">
    <location>
        <begin position="67"/>
        <end position="127"/>
    </location>
</feature>
<keyword evidence="3" id="KW-1185">Reference proteome</keyword>
<dbReference type="OMA" id="HDIAHKM"/>